<sequence length="205" mass="21367">MMQAPVRIGPADGRPVVIPTSPTYTVSAAGTTVVSAIGPAESGLTKYEIKEIQSRFVVYAPDTTQTIMSEPQTAIHTIEQGAGNIHREYGDAVEIHDVHGGVWNVIGLDLNCVMDDENKSGVCSGLNLIADVTKIVDGAHTVQSTVTKTLSTTFTGTAYPYATLGSSDAGTTNQTPSKATPIGRPSVGMTIILLTVGALVKLIAL</sequence>
<keyword evidence="2" id="KW-1185">Reference proteome</keyword>
<gene>
    <name evidence="1" type="ORF">CVT24_007104</name>
</gene>
<accession>A0A409YP19</accession>
<proteinExistence type="predicted"/>
<comment type="caution">
    <text evidence="1">The sequence shown here is derived from an EMBL/GenBank/DDBJ whole genome shotgun (WGS) entry which is preliminary data.</text>
</comment>
<reference evidence="1 2" key="1">
    <citation type="journal article" date="2018" name="Evol. Lett.">
        <title>Horizontal gene cluster transfer increased hallucinogenic mushroom diversity.</title>
        <authorList>
            <person name="Reynolds H.T."/>
            <person name="Vijayakumar V."/>
            <person name="Gluck-Thaler E."/>
            <person name="Korotkin H.B."/>
            <person name="Matheny P.B."/>
            <person name="Slot J.C."/>
        </authorList>
    </citation>
    <scope>NUCLEOTIDE SEQUENCE [LARGE SCALE GENOMIC DNA]</scope>
    <source>
        <strain evidence="1 2">2629</strain>
    </source>
</reference>
<dbReference type="InParanoid" id="A0A409YP19"/>
<dbReference type="EMBL" id="NHTK01000893">
    <property type="protein sequence ID" value="PPR04788.1"/>
    <property type="molecule type" value="Genomic_DNA"/>
</dbReference>
<dbReference type="Proteomes" id="UP000284842">
    <property type="component" value="Unassembled WGS sequence"/>
</dbReference>
<protein>
    <submittedName>
        <fullName evidence="1">Uncharacterized protein</fullName>
    </submittedName>
</protein>
<dbReference type="AlphaFoldDB" id="A0A409YP19"/>
<evidence type="ECO:0000313" key="1">
    <source>
        <dbReference type="EMBL" id="PPR04788.1"/>
    </source>
</evidence>
<name>A0A409YP19_9AGAR</name>
<evidence type="ECO:0000313" key="2">
    <source>
        <dbReference type="Proteomes" id="UP000284842"/>
    </source>
</evidence>
<organism evidence="1 2">
    <name type="scientific">Panaeolus cyanescens</name>
    <dbReference type="NCBI Taxonomy" id="181874"/>
    <lineage>
        <taxon>Eukaryota</taxon>
        <taxon>Fungi</taxon>
        <taxon>Dikarya</taxon>
        <taxon>Basidiomycota</taxon>
        <taxon>Agaricomycotina</taxon>
        <taxon>Agaricomycetes</taxon>
        <taxon>Agaricomycetidae</taxon>
        <taxon>Agaricales</taxon>
        <taxon>Agaricineae</taxon>
        <taxon>Galeropsidaceae</taxon>
        <taxon>Panaeolus</taxon>
    </lineage>
</organism>
<dbReference type="OrthoDB" id="3061131at2759"/>